<dbReference type="SUPFAM" id="SSF53474">
    <property type="entry name" value="alpha/beta-Hydrolases"/>
    <property type="match status" value="1"/>
</dbReference>
<organism evidence="3 4">
    <name type="scientific">Thalassotalea litorea</name>
    <dbReference type="NCBI Taxonomy" id="2020715"/>
    <lineage>
        <taxon>Bacteria</taxon>
        <taxon>Pseudomonadati</taxon>
        <taxon>Pseudomonadota</taxon>
        <taxon>Gammaproteobacteria</taxon>
        <taxon>Alteromonadales</taxon>
        <taxon>Colwelliaceae</taxon>
        <taxon>Thalassotalea</taxon>
    </lineage>
</organism>
<evidence type="ECO:0000313" key="4">
    <source>
        <dbReference type="Proteomes" id="UP000307790"/>
    </source>
</evidence>
<dbReference type="EMBL" id="VCBC01000002">
    <property type="protein sequence ID" value="TLU67479.1"/>
    <property type="molecule type" value="Genomic_DNA"/>
</dbReference>
<dbReference type="RefSeq" id="WP_138318082.1">
    <property type="nucleotide sequence ID" value="NZ_VCBC01000002.1"/>
</dbReference>
<dbReference type="Gene3D" id="3.40.50.1820">
    <property type="entry name" value="alpha/beta hydrolase"/>
    <property type="match status" value="1"/>
</dbReference>
<dbReference type="InterPro" id="IPR029058">
    <property type="entry name" value="AB_hydrolase_fold"/>
</dbReference>
<dbReference type="OrthoDB" id="9808398at2"/>
<dbReference type="GO" id="GO:0016787">
    <property type="term" value="F:hydrolase activity"/>
    <property type="evidence" value="ECO:0007669"/>
    <property type="project" value="UniProtKB-KW"/>
</dbReference>
<comment type="caution">
    <text evidence="3">The sequence shown here is derived from an EMBL/GenBank/DDBJ whole genome shotgun (WGS) entry which is preliminary data.</text>
</comment>
<gene>
    <name evidence="3" type="ORF">FE810_00540</name>
</gene>
<feature type="domain" description="AB hydrolase-1" evidence="2">
    <location>
        <begin position="15"/>
        <end position="242"/>
    </location>
</feature>
<dbReference type="Pfam" id="PF00561">
    <property type="entry name" value="Abhydrolase_1"/>
    <property type="match status" value="1"/>
</dbReference>
<dbReference type="AlphaFoldDB" id="A0A5R9IS68"/>
<dbReference type="PANTHER" id="PTHR46118">
    <property type="entry name" value="PROTEIN ABHD11"/>
    <property type="match status" value="1"/>
</dbReference>
<proteinExistence type="predicted"/>
<dbReference type="InterPro" id="IPR000639">
    <property type="entry name" value="Epox_hydrolase-like"/>
</dbReference>
<evidence type="ECO:0000313" key="3">
    <source>
        <dbReference type="EMBL" id="TLU67479.1"/>
    </source>
</evidence>
<evidence type="ECO:0000256" key="1">
    <source>
        <dbReference type="ARBA" id="ARBA00022801"/>
    </source>
</evidence>
<dbReference type="PANTHER" id="PTHR46118:SF4">
    <property type="entry name" value="PROTEIN ABHD11"/>
    <property type="match status" value="1"/>
</dbReference>
<keyword evidence="1 3" id="KW-0378">Hydrolase</keyword>
<name>A0A5R9IS68_9GAMM</name>
<dbReference type="Proteomes" id="UP000307790">
    <property type="component" value="Unassembled WGS sequence"/>
</dbReference>
<reference evidence="3 4" key="1">
    <citation type="submission" date="2019-05" db="EMBL/GenBank/DDBJ databases">
        <title>Genome sequences of Thalassotalea litorea 1K03283.</title>
        <authorList>
            <person name="Zhang D."/>
        </authorList>
    </citation>
    <scope>NUCLEOTIDE SEQUENCE [LARGE SCALE GENOMIC DNA]</scope>
    <source>
        <strain evidence="3 4">MCCC 1K03283</strain>
    </source>
</reference>
<evidence type="ECO:0000259" key="2">
    <source>
        <dbReference type="Pfam" id="PF00561"/>
    </source>
</evidence>
<dbReference type="InterPro" id="IPR000073">
    <property type="entry name" value="AB_hydrolase_1"/>
</dbReference>
<dbReference type="PRINTS" id="PR00412">
    <property type="entry name" value="EPOXHYDRLASE"/>
</dbReference>
<accession>A0A5R9IS68</accession>
<sequence length="258" mass="29178">MTTLLNYQRGGAGATVILIHGLFGAMDNLNHLAKALQEKCDVIQVDVRNHGDSFHHHSMEYDDLANDVFHLMDHLNIEQCHFVGHSMGGKIAMQCALTQPNRCKSLVVADIAPVAYPPHHNQIIAGLKAINVESIRQRRDADKILAEYEPTLGVRQFLLKNLVKSEHGYQWRASIDNIADSYLHITKPVRQDCQYSGPVLFIKGENSDYIVNEYRAAIGKLFPNAKARVIKDTGHWLHAEKPLEFNRVVEHFIEKNDV</sequence>
<keyword evidence="4" id="KW-1185">Reference proteome</keyword>
<protein>
    <submittedName>
        <fullName evidence="3">Alpha/beta fold hydrolase</fullName>
    </submittedName>
</protein>